<reference evidence="11 12" key="1">
    <citation type="submission" date="2017-03" db="EMBL/GenBank/DDBJ databases">
        <title>Genomes of endolithic fungi from Antarctica.</title>
        <authorList>
            <person name="Coleine C."/>
            <person name="Masonjones S."/>
            <person name="Stajich J.E."/>
        </authorList>
    </citation>
    <scope>NUCLEOTIDE SEQUENCE [LARGE SCALE GENOMIC DNA]</scope>
    <source>
        <strain evidence="11 12">CCFEE 6315</strain>
    </source>
</reference>
<gene>
    <name evidence="11" type="ORF">B0A50_02187</name>
</gene>
<dbReference type="Proteomes" id="UP000308549">
    <property type="component" value="Unassembled WGS sequence"/>
</dbReference>
<evidence type="ECO:0000256" key="1">
    <source>
        <dbReference type="ARBA" id="ARBA00004304"/>
    </source>
</evidence>
<keyword evidence="12" id="KW-1185">Reference proteome</keyword>
<accession>A0A4U0U9I8</accession>
<evidence type="ECO:0000256" key="8">
    <source>
        <dbReference type="ARBA" id="ARBA00023136"/>
    </source>
</evidence>
<dbReference type="GO" id="GO:0030150">
    <property type="term" value="P:protein import into mitochondrial matrix"/>
    <property type="evidence" value="ECO:0007669"/>
    <property type="project" value="UniProtKB-UniRule"/>
</dbReference>
<feature type="region of interest" description="Disordered" evidence="10">
    <location>
        <begin position="19"/>
        <end position="43"/>
    </location>
</feature>
<dbReference type="InterPro" id="IPR038552">
    <property type="entry name" value="Tim21_IMS_sf"/>
</dbReference>
<keyword evidence="7 9" id="KW-0496">Mitochondrion</keyword>
<comment type="function">
    <text evidence="9">Essential component of the TIM23 complex, a complex that mediates the translocation of transit peptide-containing proteins across the mitochondrial inner membrane.</text>
</comment>
<dbReference type="AlphaFoldDB" id="A0A4U0U9I8"/>
<evidence type="ECO:0000313" key="12">
    <source>
        <dbReference type="Proteomes" id="UP000308549"/>
    </source>
</evidence>
<dbReference type="PANTHER" id="PTHR13032">
    <property type="entry name" value="MITOCHONDRIAL IMPORT INNER MEMBRANE TRANSLOCASE SUBUNIT TIM21"/>
    <property type="match status" value="1"/>
</dbReference>
<keyword evidence="8 9" id="KW-0472">Membrane</keyword>
<keyword evidence="9" id="KW-0811">Translocation</keyword>
<comment type="similarity">
    <text evidence="2 9">Belongs to the TIM21 family.</text>
</comment>
<evidence type="ECO:0000313" key="11">
    <source>
        <dbReference type="EMBL" id="TKA31342.1"/>
    </source>
</evidence>
<keyword evidence="9" id="KW-0653">Protein transport</keyword>
<evidence type="ECO:0000256" key="3">
    <source>
        <dbReference type="ARBA" id="ARBA00020726"/>
    </source>
</evidence>
<proteinExistence type="inferred from homology"/>
<dbReference type="Pfam" id="PF08294">
    <property type="entry name" value="TIM21"/>
    <property type="match status" value="1"/>
</dbReference>
<comment type="subcellular location">
    <subcellularLocation>
        <location evidence="9">Mitochondrion inner membrane</location>
        <topology evidence="9">Single-pass membrane protein</topology>
    </subcellularLocation>
    <subcellularLocation>
        <location evidence="1">Mitochondrion membrane</location>
        <topology evidence="1">Single-pass membrane protein</topology>
    </subcellularLocation>
</comment>
<keyword evidence="9" id="KW-0999">Mitochondrion inner membrane</keyword>
<evidence type="ECO:0000256" key="9">
    <source>
        <dbReference type="RuleBase" id="RU367142"/>
    </source>
</evidence>
<sequence>MLRPTARTFQPLRPSLPILSLRPTLRPPSTRLSSTTTPPPRRRAITLTTDTGRDPWTTLTAREKATRATTTTFNLSLILLGVVLTGSVAYILYLEVFSRDSKTALFNTTADRVRKDPRCLDLLCGPAEGGKKRDVSASGEPSHSRWARNRALATRHEKGVGGWEHTHLRFYVEGSVARGTVRVHVARGPEGGEWEVRELVVEVPGRGTVELEKKGSGVGGEVGKLFGVRWR</sequence>
<name>A0A4U0U9I8_9PEZI</name>
<evidence type="ECO:0000256" key="5">
    <source>
        <dbReference type="ARBA" id="ARBA00022946"/>
    </source>
</evidence>
<organism evidence="11 12">
    <name type="scientific">Salinomyces thailandicus</name>
    <dbReference type="NCBI Taxonomy" id="706561"/>
    <lineage>
        <taxon>Eukaryota</taxon>
        <taxon>Fungi</taxon>
        <taxon>Dikarya</taxon>
        <taxon>Ascomycota</taxon>
        <taxon>Pezizomycotina</taxon>
        <taxon>Dothideomycetes</taxon>
        <taxon>Dothideomycetidae</taxon>
        <taxon>Mycosphaerellales</taxon>
        <taxon>Teratosphaeriaceae</taxon>
        <taxon>Salinomyces</taxon>
    </lineage>
</organism>
<evidence type="ECO:0000256" key="6">
    <source>
        <dbReference type="ARBA" id="ARBA00022989"/>
    </source>
</evidence>
<dbReference type="Gene3D" id="3.10.450.320">
    <property type="entry name" value="Mitochondrial import inner membrane translocase subunit Tim21"/>
    <property type="match status" value="1"/>
</dbReference>
<keyword evidence="6 9" id="KW-1133">Transmembrane helix</keyword>
<dbReference type="PANTHER" id="PTHR13032:SF6">
    <property type="entry name" value="MITOCHONDRIAL IMPORT INNER MEMBRANE TRANSLOCASE SUBUNIT TIM21"/>
    <property type="match status" value="1"/>
</dbReference>
<feature type="transmembrane region" description="Helical" evidence="9">
    <location>
        <begin position="72"/>
        <end position="93"/>
    </location>
</feature>
<dbReference type="OrthoDB" id="436405at2759"/>
<comment type="caution">
    <text evidence="11">The sequence shown here is derived from an EMBL/GenBank/DDBJ whole genome shotgun (WGS) entry which is preliminary data.</text>
</comment>
<evidence type="ECO:0000256" key="4">
    <source>
        <dbReference type="ARBA" id="ARBA00022692"/>
    </source>
</evidence>
<keyword evidence="4 9" id="KW-0812">Transmembrane</keyword>
<dbReference type="InterPro" id="IPR013261">
    <property type="entry name" value="Tim21"/>
</dbReference>
<evidence type="ECO:0000256" key="7">
    <source>
        <dbReference type="ARBA" id="ARBA00023128"/>
    </source>
</evidence>
<keyword evidence="5" id="KW-0809">Transit peptide</keyword>
<dbReference type="GO" id="GO:0005744">
    <property type="term" value="C:TIM23 mitochondrial import inner membrane translocase complex"/>
    <property type="evidence" value="ECO:0007669"/>
    <property type="project" value="UniProtKB-UniRule"/>
</dbReference>
<feature type="compositionally biased region" description="Low complexity" evidence="10">
    <location>
        <begin position="19"/>
        <end position="36"/>
    </location>
</feature>
<dbReference type="EMBL" id="NAJL01000008">
    <property type="protein sequence ID" value="TKA31342.1"/>
    <property type="molecule type" value="Genomic_DNA"/>
</dbReference>
<keyword evidence="9" id="KW-0813">Transport</keyword>
<protein>
    <recommendedName>
        <fullName evidence="3 9">Mitochondrial import inner membrane translocase subunit Tim21</fullName>
    </recommendedName>
</protein>
<evidence type="ECO:0000256" key="10">
    <source>
        <dbReference type="SAM" id="MobiDB-lite"/>
    </source>
</evidence>
<comment type="subunit">
    <text evidence="9">Component of the TIM23 complex.</text>
</comment>
<evidence type="ECO:0000256" key="2">
    <source>
        <dbReference type="ARBA" id="ARBA00010867"/>
    </source>
</evidence>